<gene>
    <name evidence="1" type="ORF">DFP86_101361</name>
</gene>
<organism evidence="1 2">
    <name type="scientific">Paludibacterium purpuratum</name>
    <dbReference type="NCBI Taxonomy" id="1144873"/>
    <lineage>
        <taxon>Bacteria</taxon>
        <taxon>Pseudomonadati</taxon>
        <taxon>Pseudomonadota</taxon>
        <taxon>Betaproteobacteria</taxon>
        <taxon>Neisseriales</taxon>
        <taxon>Chromobacteriaceae</taxon>
        <taxon>Paludibacterium</taxon>
    </lineage>
</organism>
<accession>A0A4R7BGT5</accession>
<comment type="caution">
    <text evidence="1">The sequence shown here is derived from an EMBL/GenBank/DDBJ whole genome shotgun (WGS) entry which is preliminary data.</text>
</comment>
<dbReference type="PANTHER" id="PTHR34611:SF2">
    <property type="entry name" value="INACTIVE RECOMBINATION-PROMOTING NUCLEASE-LIKE PROTEIN RPNE-RELATED"/>
    <property type="match status" value="1"/>
</dbReference>
<protein>
    <submittedName>
        <fullName evidence="1">Putative transposase/invertase (TIGR01784 family)</fullName>
    </submittedName>
</protein>
<reference evidence="1 2" key="1">
    <citation type="submission" date="2019-03" db="EMBL/GenBank/DDBJ databases">
        <title>Genomic Encyclopedia of Type Strains, Phase III (KMG-III): the genomes of soil and plant-associated and newly described type strains.</title>
        <authorList>
            <person name="Whitman W."/>
        </authorList>
    </citation>
    <scope>NUCLEOTIDE SEQUENCE [LARGE SCALE GENOMIC DNA]</scope>
    <source>
        <strain evidence="1 2">CECT 8976</strain>
    </source>
</reference>
<name>A0A4R7BGT5_9NEIS</name>
<dbReference type="EMBL" id="SNZP01000001">
    <property type="protein sequence ID" value="TDR82967.1"/>
    <property type="molecule type" value="Genomic_DNA"/>
</dbReference>
<dbReference type="PANTHER" id="PTHR34611">
    <property type="match status" value="1"/>
</dbReference>
<dbReference type="GO" id="GO:0006310">
    <property type="term" value="P:DNA recombination"/>
    <property type="evidence" value="ECO:0007669"/>
    <property type="project" value="TreeGrafter"/>
</dbReference>
<keyword evidence="2" id="KW-1185">Reference proteome</keyword>
<dbReference type="GO" id="GO:1990238">
    <property type="term" value="F:double-stranded DNA endonuclease activity"/>
    <property type="evidence" value="ECO:0007669"/>
    <property type="project" value="TreeGrafter"/>
</dbReference>
<evidence type="ECO:0000313" key="2">
    <source>
        <dbReference type="Proteomes" id="UP000295611"/>
    </source>
</evidence>
<dbReference type="InterPro" id="IPR051699">
    <property type="entry name" value="Rpn/YhgA-like_nuclease"/>
</dbReference>
<dbReference type="Proteomes" id="UP000295611">
    <property type="component" value="Unassembled WGS sequence"/>
</dbReference>
<dbReference type="AlphaFoldDB" id="A0A4R7BGT5"/>
<sequence>MTMAERLRQEWVQEGIEKGIEKGTLKTRKEVAYALLTKGVDRTLVMQCTGLTEQELDQLGH</sequence>
<proteinExistence type="predicted"/>
<dbReference type="RefSeq" id="WP_133678280.1">
    <property type="nucleotide sequence ID" value="NZ_SNZP01000001.1"/>
</dbReference>
<dbReference type="OrthoDB" id="7160851at2"/>
<evidence type="ECO:0000313" key="1">
    <source>
        <dbReference type="EMBL" id="TDR82967.1"/>
    </source>
</evidence>